<dbReference type="Pfam" id="PF12049">
    <property type="entry name" value="DUF3531"/>
    <property type="match status" value="1"/>
</dbReference>
<dbReference type="PANTHER" id="PTHR46737">
    <property type="entry name" value="OS02G0827600 PROTEIN"/>
    <property type="match status" value="1"/>
</dbReference>
<reference evidence="1" key="1">
    <citation type="submission" date="2019-11" db="EMBL/GenBank/DDBJ databases">
        <title>Genomic insights into an expanded diversity of filamentous marine cyanobacteria reveals the extraordinary biosynthetic potential of Moorea and Okeania.</title>
        <authorList>
            <person name="Ferreira Leao T."/>
            <person name="Wang M."/>
            <person name="Moss N."/>
            <person name="Da Silva R."/>
            <person name="Sanders J."/>
            <person name="Nurk S."/>
            <person name="Gurevich A."/>
            <person name="Humphrey G."/>
            <person name="Reher R."/>
            <person name="Zhu Q."/>
            <person name="Belda-Ferre P."/>
            <person name="Glukhov E."/>
            <person name="Rex R."/>
            <person name="Dorrestein P.C."/>
            <person name="Knight R."/>
            <person name="Pevzner P."/>
            <person name="Gerwick W.H."/>
            <person name="Gerwick L."/>
        </authorList>
    </citation>
    <scope>NUCLEOTIDE SEQUENCE</scope>
    <source>
        <strain evidence="1">SIO1C4</strain>
    </source>
</reference>
<accession>A0A6B3NCC9</accession>
<protein>
    <submittedName>
        <fullName evidence="1">DUF3531 family protein</fullName>
    </submittedName>
</protein>
<gene>
    <name evidence="1" type="ORF">F6J89_16870</name>
</gene>
<comment type="caution">
    <text evidence="1">The sequence shown here is derived from an EMBL/GenBank/DDBJ whole genome shotgun (WGS) entry which is preliminary data.</text>
</comment>
<dbReference type="InterPro" id="IPR021920">
    <property type="entry name" value="DUF3531"/>
</dbReference>
<dbReference type="EMBL" id="JAAHFQ010000334">
    <property type="protein sequence ID" value="NER29250.1"/>
    <property type="molecule type" value="Genomic_DNA"/>
</dbReference>
<proteinExistence type="predicted"/>
<name>A0A6B3NCC9_9CYAN</name>
<dbReference type="AlphaFoldDB" id="A0A6B3NCC9"/>
<dbReference type="PANTHER" id="PTHR46737:SF2">
    <property type="entry name" value="OS02G0827600 PROTEIN"/>
    <property type="match status" value="1"/>
</dbReference>
<evidence type="ECO:0000313" key="1">
    <source>
        <dbReference type="EMBL" id="NER29250.1"/>
    </source>
</evidence>
<organism evidence="1">
    <name type="scientific">Symploca sp. SIO1C4</name>
    <dbReference type="NCBI Taxonomy" id="2607765"/>
    <lineage>
        <taxon>Bacteria</taxon>
        <taxon>Bacillati</taxon>
        <taxon>Cyanobacteriota</taxon>
        <taxon>Cyanophyceae</taxon>
        <taxon>Coleofasciculales</taxon>
        <taxon>Coleofasciculaceae</taxon>
        <taxon>Symploca</taxon>
    </lineage>
</organism>
<sequence length="149" mass="17449">MKIEFREFNPFDLWIWLKFSTVPSPMEKEYIEEVFNSWFLLGKLGGFDAENLQVQEVGVDLSYIEYREQVEDTNLMALMHNKGEFDYLGTWGRCWFDLGTSDAIALDVLINSLQQLSKEYVEIESLFIGGENADWSIEDGNQSRFYEDI</sequence>